<comment type="caution">
    <text evidence="3">The sequence shown here is derived from an EMBL/GenBank/DDBJ whole genome shotgun (WGS) entry which is preliminary data.</text>
</comment>
<keyword evidence="1" id="KW-0812">Transmembrane</keyword>
<dbReference type="PANTHER" id="PTHR42709">
    <property type="entry name" value="ALKALINE PHOSPHATASE LIKE PROTEIN"/>
    <property type="match status" value="1"/>
</dbReference>
<dbReference type="EMBL" id="JBHLTM010000079">
    <property type="protein sequence ID" value="MFC0686976.1"/>
    <property type="molecule type" value="Genomic_DNA"/>
</dbReference>
<organism evidence="3 4">
    <name type="scientific">Novosphingobium clariflavum</name>
    <dbReference type="NCBI Taxonomy" id="2029884"/>
    <lineage>
        <taxon>Bacteria</taxon>
        <taxon>Pseudomonadati</taxon>
        <taxon>Pseudomonadota</taxon>
        <taxon>Alphaproteobacteria</taxon>
        <taxon>Sphingomonadales</taxon>
        <taxon>Sphingomonadaceae</taxon>
        <taxon>Novosphingobium</taxon>
    </lineage>
</organism>
<feature type="transmembrane region" description="Helical" evidence="1">
    <location>
        <begin position="123"/>
        <end position="146"/>
    </location>
</feature>
<feature type="transmembrane region" description="Helical" evidence="1">
    <location>
        <begin position="158"/>
        <end position="180"/>
    </location>
</feature>
<accession>A0ABV6SCI4</accession>
<evidence type="ECO:0000313" key="3">
    <source>
        <dbReference type="EMBL" id="MFC0686976.1"/>
    </source>
</evidence>
<evidence type="ECO:0000259" key="2">
    <source>
        <dbReference type="Pfam" id="PF09335"/>
    </source>
</evidence>
<dbReference type="Proteomes" id="UP001589858">
    <property type="component" value="Unassembled WGS sequence"/>
</dbReference>
<keyword evidence="1" id="KW-1133">Transmembrane helix</keyword>
<dbReference type="InterPro" id="IPR051311">
    <property type="entry name" value="DedA_domain"/>
</dbReference>
<gene>
    <name evidence="3" type="ORF">ACFFF8_20545</name>
</gene>
<evidence type="ECO:0000313" key="4">
    <source>
        <dbReference type="Proteomes" id="UP001589858"/>
    </source>
</evidence>
<name>A0ABV6SCI4_9SPHN</name>
<keyword evidence="4" id="KW-1185">Reference proteome</keyword>
<feature type="domain" description="VTT" evidence="2">
    <location>
        <begin position="23"/>
        <end position="143"/>
    </location>
</feature>
<reference evidence="3 4" key="1">
    <citation type="submission" date="2024-09" db="EMBL/GenBank/DDBJ databases">
        <authorList>
            <person name="Sun Q."/>
            <person name="Mori K."/>
        </authorList>
    </citation>
    <scope>NUCLEOTIDE SEQUENCE [LARGE SCALE GENOMIC DNA]</scope>
    <source>
        <strain evidence="3 4">CICC 11035S</strain>
    </source>
</reference>
<dbReference type="PANTHER" id="PTHR42709:SF2">
    <property type="entry name" value="INNER MEMBRANE PROTEIN YOHD"/>
    <property type="match status" value="1"/>
</dbReference>
<proteinExistence type="predicted"/>
<evidence type="ECO:0000256" key="1">
    <source>
        <dbReference type="SAM" id="Phobius"/>
    </source>
</evidence>
<dbReference type="InterPro" id="IPR032816">
    <property type="entry name" value="VTT_dom"/>
</dbReference>
<feature type="transmembrane region" description="Helical" evidence="1">
    <location>
        <begin position="40"/>
        <end position="63"/>
    </location>
</feature>
<feature type="transmembrane region" description="Helical" evidence="1">
    <location>
        <begin position="12"/>
        <end position="34"/>
    </location>
</feature>
<dbReference type="RefSeq" id="WP_267219306.1">
    <property type="nucleotide sequence ID" value="NZ_JAPCWC010000003.1"/>
</dbReference>
<sequence>MSVEHLIAQYGLAGLFLGAGFEGETVTVIGGVMAHHGLLSYWPAVLAAGAGSFVADQVFFLIGRRFRGHGLVRKAQARPAFARALAAFERHPVIFTFAFRFLYGLRTVSPIAIGTTRLRATTFLAINALAGAVWGLAFVSLGYFCGQAAEALFGRIHALAPLICGVAGAAVLIGLAVHFLHTRGKDA</sequence>
<keyword evidence="1" id="KW-0472">Membrane</keyword>
<dbReference type="Pfam" id="PF09335">
    <property type="entry name" value="VTT_dom"/>
    <property type="match status" value="1"/>
</dbReference>
<protein>
    <submittedName>
        <fullName evidence="3">DedA family protein</fullName>
    </submittedName>
</protein>